<feature type="compositionally biased region" description="Polar residues" evidence="6">
    <location>
        <begin position="1759"/>
        <end position="1772"/>
    </location>
</feature>
<dbReference type="PROSITE" id="PS51651">
    <property type="entry name" value="DOCKER"/>
    <property type="match status" value="1"/>
</dbReference>
<dbReference type="InterPro" id="IPR043161">
    <property type="entry name" value="DOCK_C_lobe_A"/>
</dbReference>
<dbReference type="GO" id="GO:0016477">
    <property type="term" value="P:cell migration"/>
    <property type="evidence" value="ECO:0007669"/>
    <property type="project" value="TreeGrafter"/>
</dbReference>
<evidence type="ECO:0000259" key="7">
    <source>
        <dbReference type="PROSITE" id="PS51650"/>
    </source>
</evidence>
<dbReference type="InterPro" id="IPR027357">
    <property type="entry name" value="DOCKER_dom"/>
</dbReference>
<keyword evidence="4" id="KW-0344">Guanine-nucleotide releasing factor</keyword>
<comment type="caution">
    <text evidence="9">The sequence shown here is derived from an EMBL/GenBank/DDBJ whole genome shotgun (WGS) entry which is preliminary data.</text>
</comment>
<sequence>MTLIKMHWKPVNNKYKYGVEGVNKRIFPRAFIHIKECIVDRTGQHEVVTPRIPPIIQELTAALREWGLLIRNLYVKRSPDFEKVYKTMNELISDRKRMLSGQLLVDEMKQIKHQITDNIDLVNRLLGLDLVVRDEQGNILNPDITSTVKLFRHHVEATEKLKRNEEMRPQSYYGTHQHKPHNAWTIMLSIENIILKVPDPCEVRLAFYMWDPTEGKEGREKPLTEPYVFNWTPKGYNTNTELYSNLVAFFTDLSSRILMQDKQIYLMGTVVREGSMATKEADKRTSTTPKKASETDSIRRPFGIFVMEVSEEIRKQRESSLQNNILNVPTTEIKVPFYSCGEKESLDVLLKKYMTSRNEILDNSSSLGIWINMSLYNGDIKQLCKENPNYTPFRELPISYPLCMADIVVPGDVRNDLYVTLVCGEFPKVRNVEVAVKVCNEYGVPIPGVTSIGCGKPPVNEYRSVTYHNDPKWNETFKVALPIEEFRKAHLRFTFKHRSTNELKDKNEKPFALSFVKLIQPNGTTLLNMDHELLVYKIDHKKWNEEDSSYLRLPCVKNVGEEVQKKKEDCYSLSSKDSFFISTVFCSTKLTQKVYILKVCNNNLKNFILAELLALLEWGGSGSSNKTDLRRHLSELRNVSSEELIIFLQDTLDVDVIYMAGELNKHESYQSVLDTYIEKNFHATLAYNKLISILRSYIDEVCCAFPQASKTGTMNKAMKCLHYMIKFIIRSRQLFYKLHAKGQETFQESLSELLNSIAKLMSCTSDSLLPVQGLCLKYLSTTIPDIMNEFDHEMLCRLLIRIVNNLKDQRLSPQRLTAMCEITHSQLFLEHRCRSILLSAFIAHIKKLFAESEEVTDSEVAMRKEKTKGKLKDLLGTDTPTPPNSDAKKTEELKLSVKILSDILDIIFESEVPMKATLDNLMTLVHELLRDILSIVSKIGRDDPLSLEFVAVFISLLRQVPKEKFFEYLESFETIELKDNLSDLLMVIKDLIDSPVFPSDWCEMICLLNSVLMKVLNLIGEVIIERMKEPFVDIIWNNFFHTAVRFITQPSLQLQKFTPSKRNKILRRYKDLRRETAKIVKKLWISLGQHKIRFIVRSGNGYSLIGPFLEMTMIPEFDVRRSTIPIFFDMMQCEFYSLKDKNHSGPPGMAKGEEKIKAKFDEFERDMLENLDHLIEGGCADDHYREVFIQLMKSLCKEHTIMSVPGMHFVDTIGTLMEKLLQYRTIMNAPDHSPEIRMSCTVSLLDFYSKINRKELYLRYVYKLFDLHCECDNYTEAGYTLQLHAALLSWKHSIIPVPLICSRYQSLQYQDELKEKLYYDIISNYEKGKMWEAALKICKELVQRYEEVTMEYNKLSKLLSDMAKFYENIMDPQVIRPEPEYFRVAYYGRGFPAFLQNKVFIYRGNGFERLSEFRSRILDPFPNAEVMKTLSPPSKEDMESAKQHIQINKVDCLVENSPFTYPHIGERIRQYYQVNHVDTFTYSRPFHRGQKDPDNEFATLWTEKTVLKTNYALQFESVGLIYMGNKFDKRVKHFCFFIFLVKILGVLRCFPVIKETKEELTPLDNAIVTMATNNADVENLIRKHVRNSSQHLDPLTRKVSGIIDAAVMGGIKNYEKAFLTDEYLLNHPEDSDKIAELKEWISKQIPLLDLALEIHGCCSKPIDLEHEVNVFKRQTSQDTGSARSSHYSIGGGDSNFASGLSLPRISLAVSKGSNATLPRGMRLSSGSTPNFRKDKKAFKYLRNRRDSFTVKREPTTNTRWFETSVTDNSTPHASPIELRHKKFGESNSSTPKSESQSFSRPNSLNASIKSTSSITSLDRLSFDSDNGGSNITTSEPVTPAVRDDSPPPLPAKSRNLDPSRNSSVSSSFNNTPNSSYSFIEENDIPPEKPPRPPNKSLNGPYNSPS</sequence>
<comment type="similarity">
    <text evidence="5">Belongs to the DOCK family.</text>
</comment>
<dbReference type="InterPro" id="IPR046769">
    <property type="entry name" value="DOCKER_Lobe_A"/>
</dbReference>
<proteinExistence type="inferred from homology"/>
<feature type="domain" description="C2 DOCK-type" evidence="7">
    <location>
        <begin position="414"/>
        <end position="586"/>
    </location>
</feature>
<evidence type="ECO:0000259" key="8">
    <source>
        <dbReference type="PROSITE" id="PS51651"/>
    </source>
</evidence>
<feature type="domain" description="DOCKER" evidence="8">
    <location>
        <begin position="1248"/>
        <end position="1691"/>
    </location>
</feature>
<accession>A0A5N5TGD2</accession>
<dbReference type="PANTHER" id="PTHR45653:SF10">
    <property type="entry name" value="MYOBLAST CITY, ISOFORM B"/>
    <property type="match status" value="1"/>
</dbReference>
<dbReference type="GO" id="GO:0031267">
    <property type="term" value="F:small GTPase binding"/>
    <property type="evidence" value="ECO:0007669"/>
    <property type="project" value="TreeGrafter"/>
</dbReference>
<evidence type="ECO:0000313" key="10">
    <source>
        <dbReference type="Proteomes" id="UP000326759"/>
    </source>
</evidence>
<evidence type="ECO:0000313" key="9">
    <source>
        <dbReference type="EMBL" id="KAB7505734.1"/>
    </source>
</evidence>
<evidence type="ECO:0000256" key="1">
    <source>
        <dbReference type="ARBA" id="ARBA00004496"/>
    </source>
</evidence>
<dbReference type="Gene3D" id="1.20.1270.350">
    <property type="entry name" value="Dedicator of cytokinesis N-terminal subdomain"/>
    <property type="match status" value="1"/>
</dbReference>
<keyword evidence="2" id="KW-0963">Cytoplasm</keyword>
<dbReference type="Gene3D" id="1.20.58.740">
    <property type="match status" value="1"/>
</dbReference>
<dbReference type="Pfam" id="PF20421">
    <property type="entry name" value="DHR-2_Lobe_C"/>
    <property type="match status" value="1"/>
</dbReference>
<comment type="subcellular location">
    <subcellularLocation>
        <location evidence="1">Cytoplasm</location>
    </subcellularLocation>
</comment>
<dbReference type="Pfam" id="PF06920">
    <property type="entry name" value="DHR-2_Lobe_A"/>
    <property type="match status" value="1"/>
</dbReference>
<dbReference type="GO" id="GO:0005085">
    <property type="term" value="F:guanyl-nucleotide exchange factor activity"/>
    <property type="evidence" value="ECO:0007669"/>
    <property type="project" value="UniProtKB-KW"/>
</dbReference>
<evidence type="ECO:0000256" key="2">
    <source>
        <dbReference type="ARBA" id="ARBA00022490"/>
    </source>
</evidence>
<dbReference type="InterPro" id="IPR032376">
    <property type="entry name" value="DOCK_N"/>
</dbReference>
<dbReference type="InterPro" id="IPR046773">
    <property type="entry name" value="DOCKER_Lobe_C"/>
</dbReference>
<dbReference type="Gene3D" id="2.60.40.150">
    <property type="entry name" value="C2 domain"/>
    <property type="match status" value="1"/>
</dbReference>
<evidence type="ECO:0000256" key="4">
    <source>
        <dbReference type="ARBA" id="ARBA00022658"/>
    </source>
</evidence>
<keyword evidence="3" id="KW-0597">Phosphoprotein</keyword>
<dbReference type="PROSITE" id="PS51650">
    <property type="entry name" value="C2_DOCK"/>
    <property type="match status" value="1"/>
</dbReference>
<gene>
    <name evidence="9" type="primary">Dock1</name>
    <name evidence="9" type="ORF">Anas_01287</name>
</gene>
<evidence type="ECO:0000256" key="6">
    <source>
        <dbReference type="SAM" id="MobiDB-lite"/>
    </source>
</evidence>
<dbReference type="InterPro" id="IPR056372">
    <property type="entry name" value="TPR_DOCK"/>
</dbReference>
<dbReference type="GO" id="GO:0005886">
    <property type="term" value="C:plasma membrane"/>
    <property type="evidence" value="ECO:0007669"/>
    <property type="project" value="TreeGrafter"/>
</dbReference>
<protein>
    <submittedName>
        <fullName evidence="9">Dedicator of cytokinesis protein 1</fullName>
    </submittedName>
</protein>
<evidence type="ECO:0000256" key="3">
    <source>
        <dbReference type="ARBA" id="ARBA00022553"/>
    </source>
</evidence>
<dbReference type="InterPro" id="IPR043162">
    <property type="entry name" value="DOCK_C_lobe_C"/>
</dbReference>
<dbReference type="Gene3D" id="1.25.40.410">
    <property type="match status" value="1"/>
</dbReference>
<dbReference type="EMBL" id="SEYY01001124">
    <property type="protein sequence ID" value="KAB7505734.1"/>
    <property type="molecule type" value="Genomic_DNA"/>
</dbReference>
<dbReference type="InterPro" id="IPR042455">
    <property type="entry name" value="DOCK_N_sub1"/>
</dbReference>
<evidence type="ECO:0000256" key="5">
    <source>
        <dbReference type="PROSITE-ProRule" id="PRU00983"/>
    </source>
</evidence>
<dbReference type="GO" id="GO:0007264">
    <property type="term" value="P:small GTPase-mediated signal transduction"/>
    <property type="evidence" value="ECO:0007669"/>
    <property type="project" value="InterPro"/>
</dbReference>
<dbReference type="Pfam" id="PF16172">
    <property type="entry name" value="DOCK_N"/>
    <property type="match status" value="1"/>
</dbReference>
<dbReference type="InterPro" id="IPR026791">
    <property type="entry name" value="DOCK"/>
</dbReference>
<dbReference type="GO" id="GO:0007520">
    <property type="term" value="P:myoblast fusion"/>
    <property type="evidence" value="ECO:0007669"/>
    <property type="project" value="TreeGrafter"/>
</dbReference>
<dbReference type="Pfam" id="PF20422">
    <property type="entry name" value="DHR-2_Lobe_B"/>
    <property type="match status" value="1"/>
</dbReference>
<name>A0A5N5TGD2_9CRUS</name>
<dbReference type="InterPro" id="IPR035892">
    <property type="entry name" value="C2_domain_sf"/>
</dbReference>
<feature type="compositionally biased region" description="Polar residues" evidence="6">
    <location>
        <begin position="1785"/>
        <end position="1836"/>
    </location>
</feature>
<feature type="compositionally biased region" description="Polar residues" evidence="6">
    <location>
        <begin position="1895"/>
        <end position="1905"/>
    </location>
</feature>
<organism evidence="9 10">
    <name type="scientific">Armadillidium nasatum</name>
    <dbReference type="NCBI Taxonomy" id="96803"/>
    <lineage>
        <taxon>Eukaryota</taxon>
        <taxon>Metazoa</taxon>
        <taxon>Ecdysozoa</taxon>
        <taxon>Arthropoda</taxon>
        <taxon>Crustacea</taxon>
        <taxon>Multicrustacea</taxon>
        <taxon>Malacostraca</taxon>
        <taxon>Eumalacostraca</taxon>
        <taxon>Peracarida</taxon>
        <taxon>Isopoda</taxon>
        <taxon>Oniscidea</taxon>
        <taxon>Crinocheta</taxon>
        <taxon>Armadillidiidae</taxon>
        <taxon>Armadillidium</taxon>
    </lineage>
</organism>
<dbReference type="InterPro" id="IPR046770">
    <property type="entry name" value="DOCKER_Lobe_B"/>
</dbReference>
<dbReference type="InterPro" id="IPR027007">
    <property type="entry name" value="C2_DOCK-type_domain"/>
</dbReference>
<dbReference type="InterPro" id="IPR016024">
    <property type="entry name" value="ARM-type_fold"/>
</dbReference>
<reference evidence="9 10" key="1">
    <citation type="journal article" date="2019" name="PLoS Biol.">
        <title>Sex chromosomes control vertical transmission of feminizing Wolbachia symbionts in an isopod.</title>
        <authorList>
            <person name="Becking T."/>
            <person name="Chebbi M.A."/>
            <person name="Giraud I."/>
            <person name="Moumen B."/>
            <person name="Laverre T."/>
            <person name="Caubet Y."/>
            <person name="Peccoud J."/>
            <person name="Gilbert C."/>
            <person name="Cordaux R."/>
        </authorList>
    </citation>
    <scope>NUCLEOTIDE SEQUENCE [LARGE SCALE GENOMIC DNA]</scope>
    <source>
        <strain evidence="9">ANa2</strain>
        <tissue evidence="9">Whole body excluding digestive tract and cuticle</tissue>
    </source>
</reference>
<dbReference type="OrthoDB" id="18896at2759"/>
<dbReference type="Proteomes" id="UP000326759">
    <property type="component" value="Unassembled WGS sequence"/>
</dbReference>
<keyword evidence="10" id="KW-1185">Reference proteome</keyword>
<feature type="region of interest" description="Disordered" evidence="6">
    <location>
        <begin position="1759"/>
        <end position="1905"/>
    </location>
</feature>
<dbReference type="Pfam" id="PF23554">
    <property type="entry name" value="TPR_DOCK"/>
    <property type="match status" value="1"/>
</dbReference>
<feature type="compositionally biased region" description="Basic and acidic residues" evidence="6">
    <location>
        <begin position="279"/>
        <end position="295"/>
    </location>
</feature>
<dbReference type="GO" id="GO:0005737">
    <property type="term" value="C:cytoplasm"/>
    <property type="evidence" value="ECO:0007669"/>
    <property type="project" value="UniProtKB-SubCell"/>
</dbReference>
<feature type="compositionally biased region" description="Low complexity" evidence="6">
    <location>
        <begin position="1859"/>
        <end position="1877"/>
    </location>
</feature>
<feature type="region of interest" description="Disordered" evidence="6">
    <location>
        <begin position="276"/>
        <end position="295"/>
    </location>
</feature>
<dbReference type="Pfam" id="PF14429">
    <property type="entry name" value="DOCK-C2"/>
    <property type="match status" value="1"/>
</dbReference>
<dbReference type="PANTHER" id="PTHR45653">
    <property type="entry name" value="DEDICATOR OF CYTOKINESIS"/>
    <property type="match status" value="1"/>
</dbReference>
<dbReference type="SUPFAM" id="SSF48371">
    <property type="entry name" value="ARM repeat"/>
    <property type="match status" value="1"/>
</dbReference>